<keyword evidence="9" id="KW-1133">Transmembrane helix</keyword>
<reference evidence="11" key="2">
    <citation type="journal article" date="2020" name="Nat. Commun.">
        <title>Large-scale genome sequencing of mycorrhizal fungi provides insights into the early evolution of symbiotic traits.</title>
        <authorList>
            <person name="Miyauchi S."/>
            <person name="Kiss E."/>
            <person name="Kuo A."/>
            <person name="Drula E."/>
            <person name="Kohler A."/>
            <person name="Sanchez-Garcia M."/>
            <person name="Morin E."/>
            <person name="Andreopoulos B."/>
            <person name="Barry K.W."/>
            <person name="Bonito G."/>
            <person name="Buee M."/>
            <person name="Carver A."/>
            <person name="Chen C."/>
            <person name="Cichocki N."/>
            <person name="Clum A."/>
            <person name="Culley D."/>
            <person name="Crous P.W."/>
            <person name="Fauchery L."/>
            <person name="Girlanda M."/>
            <person name="Hayes R.D."/>
            <person name="Keri Z."/>
            <person name="LaButti K."/>
            <person name="Lipzen A."/>
            <person name="Lombard V."/>
            <person name="Magnuson J."/>
            <person name="Maillard F."/>
            <person name="Murat C."/>
            <person name="Nolan M."/>
            <person name="Ohm R.A."/>
            <person name="Pangilinan J."/>
            <person name="Pereira M.F."/>
            <person name="Perotto S."/>
            <person name="Peter M."/>
            <person name="Pfister S."/>
            <person name="Riley R."/>
            <person name="Sitrit Y."/>
            <person name="Stielow J.B."/>
            <person name="Szollosi G."/>
            <person name="Zifcakova L."/>
            <person name="Stursova M."/>
            <person name="Spatafora J.W."/>
            <person name="Tedersoo L."/>
            <person name="Vaario L.M."/>
            <person name="Yamada A."/>
            <person name="Yan M."/>
            <person name="Wang P."/>
            <person name="Xu J."/>
            <person name="Bruns T."/>
            <person name="Baldrian P."/>
            <person name="Vilgalys R."/>
            <person name="Dunand C."/>
            <person name="Henrissat B."/>
            <person name="Grigoriev I.V."/>
            <person name="Hibbett D."/>
            <person name="Nagy L.G."/>
            <person name="Martin F.M."/>
        </authorList>
    </citation>
    <scope>NUCLEOTIDE SEQUENCE</scope>
    <source>
        <strain evidence="11">Prilba</strain>
    </source>
</reference>
<organism evidence="11 12">
    <name type="scientific">Russula ochroleuca</name>
    <dbReference type="NCBI Taxonomy" id="152965"/>
    <lineage>
        <taxon>Eukaryota</taxon>
        <taxon>Fungi</taxon>
        <taxon>Dikarya</taxon>
        <taxon>Basidiomycota</taxon>
        <taxon>Agaricomycotina</taxon>
        <taxon>Agaricomycetes</taxon>
        <taxon>Russulales</taxon>
        <taxon>Russulaceae</taxon>
        <taxon>Russula</taxon>
    </lineage>
</organism>
<evidence type="ECO:0000256" key="8">
    <source>
        <dbReference type="ARBA" id="ARBA00023027"/>
    </source>
</evidence>
<dbReference type="InterPro" id="IPR018247">
    <property type="entry name" value="EF_Hand_1_Ca_BS"/>
</dbReference>
<keyword evidence="6" id="KW-0809">Transit peptide</keyword>
<keyword evidence="12" id="KW-1185">Reference proteome</keyword>
<dbReference type="InterPro" id="IPR054585">
    <property type="entry name" value="NDH2-like_C"/>
</dbReference>
<dbReference type="AlphaFoldDB" id="A0A9P5MTP0"/>
<dbReference type="Gene3D" id="1.10.238.10">
    <property type="entry name" value="EF-hand"/>
    <property type="match status" value="1"/>
</dbReference>
<proteinExistence type="inferred from homology"/>
<evidence type="ECO:0000256" key="1">
    <source>
        <dbReference type="ARBA" id="ARBA00004137"/>
    </source>
</evidence>
<keyword evidence="4" id="KW-0274">FAD</keyword>
<evidence type="ECO:0000259" key="10">
    <source>
        <dbReference type="PROSITE" id="PS50222"/>
    </source>
</evidence>
<evidence type="ECO:0000256" key="3">
    <source>
        <dbReference type="ARBA" id="ARBA00022630"/>
    </source>
</evidence>
<keyword evidence="5" id="KW-0106">Calcium</keyword>
<keyword evidence="9" id="KW-0812">Transmembrane</keyword>
<dbReference type="InterPro" id="IPR036188">
    <property type="entry name" value="FAD/NAD-bd_sf"/>
</dbReference>
<evidence type="ECO:0000256" key="5">
    <source>
        <dbReference type="ARBA" id="ARBA00022837"/>
    </source>
</evidence>
<feature type="transmembrane region" description="Helical" evidence="9">
    <location>
        <begin position="56"/>
        <end position="77"/>
    </location>
</feature>
<evidence type="ECO:0000256" key="2">
    <source>
        <dbReference type="ARBA" id="ARBA00005272"/>
    </source>
</evidence>
<keyword evidence="9" id="KW-0472">Membrane</keyword>
<keyword evidence="8" id="KW-0520">NAD</keyword>
<dbReference type="InterPro" id="IPR011992">
    <property type="entry name" value="EF-hand-dom_pair"/>
</dbReference>
<dbReference type="PROSITE" id="PS00018">
    <property type="entry name" value="EF_HAND_1"/>
    <property type="match status" value="1"/>
</dbReference>
<dbReference type="Proteomes" id="UP000759537">
    <property type="component" value="Unassembled WGS sequence"/>
</dbReference>
<reference evidence="11" key="1">
    <citation type="submission" date="2019-10" db="EMBL/GenBank/DDBJ databases">
        <authorList>
            <consortium name="DOE Joint Genome Institute"/>
            <person name="Kuo A."/>
            <person name="Miyauchi S."/>
            <person name="Kiss E."/>
            <person name="Drula E."/>
            <person name="Kohler A."/>
            <person name="Sanchez-Garcia M."/>
            <person name="Andreopoulos B."/>
            <person name="Barry K.W."/>
            <person name="Bonito G."/>
            <person name="Buee M."/>
            <person name="Carver A."/>
            <person name="Chen C."/>
            <person name="Cichocki N."/>
            <person name="Clum A."/>
            <person name="Culley D."/>
            <person name="Crous P.W."/>
            <person name="Fauchery L."/>
            <person name="Girlanda M."/>
            <person name="Hayes R."/>
            <person name="Keri Z."/>
            <person name="LaButti K."/>
            <person name="Lipzen A."/>
            <person name="Lombard V."/>
            <person name="Magnuson J."/>
            <person name="Maillard F."/>
            <person name="Morin E."/>
            <person name="Murat C."/>
            <person name="Nolan M."/>
            <person name="Ohm R."/>
            <person name="Pangilinan J."/>
            <person name="Pereira M."/>
            <person name="Perotto S."/>
            <person name="Peter M."/>
            <person name="Riley R."/>
            <person name="Sitrit Y."/>
            <person name="Stielow B."/>
            <person name="Szollosi G."/>
            <person name="Zifcakova L."/>
            <person name="Stursova M."/>
            <person name="Spatafora J.W."/>
            <person name="Tedersoo L."/>
            <person name="Vaario L.-M."/>
            <person name="Yamada A."/>
            <person name="Yan M."/>
            <person name="Wang P."/>
            <person name="Xu J."/>
            <person name="Bruns T."/>
            <person name="Baldrian P."/>
            <person name="Vilgalys R."/>
            <person name="Henrissat B."/>
            <person name="Grigoriev I.V."/>
            <person name="Hibbett D."/>
            <person name="Nagy L.G."/>
            <person name="Martin F.M."/>
        </authorList>
    </citation>
    <scope>NUCLEOTIDE SEQUENCE</scope>
    <source>
        <strain evidence="11">Prilba</strain>
    </source>
</reference>
<comment type="caution">
    <text evidence="11">The sequence shown here is derived from an EMBL/GenBank/DDBJ whole genome shotgun (WGS) entry which is preliminary data.</text>
</comment>
<dbReference type="OrthoDB" id="5376590at2759"/>
<evidence type="ECO:0000313" key="12">
    <source>
        <dbReference type="Proteomes" id="UP000759537"/>
    </source>
</evidence>
<dbReference type="Pfam" id="PF22366">
    <property type="entry name" value="NDH2_C"/>
    <property type="match status" value="1"/>
</dbReference>
<keyword evidence="7" id="KW-0560">Oxidoreductase</keyword>
<dbReference type="SUPFAM" id="SSF47473">
    <property type="entry name" value="EF-hand"/>
    <property type="match status" value="1"/>
</dbReference>
<protein>
    <recommendedName>
        <fullName evidence="10">EF-hand domain-containing protein</fullName>
    </recommendedName>
</protein>
<evidence type="ECO:0000256" key="6">
    <source>
        <dbReference type="ARBA" id="ARBA00022946"/>
    </source>
</evidence>
<evidence type="ECO:0000256" key="7">
    <source>
        <dbReference type="ARBA" id="ARBA00023002"/>
    </source>
</evidence>
<dbReference type="PROSITE" id="PS50222">
    <property type="entry name" value="EF_HAND_2"/>
    <property type="match status" value="1"/>
</dbReference>
<evidence type="ECO:0000256" key="9">
    <source>
        <dbReference type="SAM" id="Phobius"/>
    </source>
</evidence>
<dbReference type="PANTHER" id="PTHR43706:SF50">
    <property type="entry name" value="NADH DEHYDROGENASE (UBIQUINONE)-RELATED"/>
    <property type="match status" value="1"/>
</dbReference>
<keyword evidence="3" id="KW-0285">Flavoprotein</keyword>
<accession>A0A9P5MTP0</accession>
<dbReference type="InterPro" id="IPR002048">
    <property type="entry name" value="EF_hand_dom"/>
</dbReference>
<dbReference type="Pfam" id="PF07992">
    <property type="entry name" value="Pyr_redox_2"/>
    <property type="match status" value="1"/>
</dbReference>
<dbReference type="GO" id="GO:0005509">
    <property type="term" value="F:calcium ion binding"/>
    <property type="evidence" value="ECO:0007669"/>
    <property type="project" value="InterPro"/>
</dbReference>
<sequence length="647" mass="71174">MIPRCIQRSHFALRLRRIDVHSYSSPHGLRFLTASPTPTPSGSRQFLRYGRKAAKYAAFTCFSAVLGLSVVIGGVFIHDVFTYSDRHIDRVPVSPLALHPECGGPNNLPVASVLVGDEDNSSLVPIKDKPRLVIVGGGWGAVSTLQSIHPGDYHVTLISPDTFTTFTPLLPSAAVGTVNVRSLVESLRKVIARVHGQLIHGRAVDLVMSERLLEVETVSVNGETRNIYVPYDKLVIAVGSVSSTHGVSGLQHCFQLKTIADAQAIRRRILDNFEMASLPSTSEEERKRLLSFVVCGGGPTGVETAAEIFDLCQEDIINYFPKILREQVSIHVIQSRGHILNTYSEAISKFAEEKFQRDGVELITSARVGEVRPDHVIYTTKDPDIGAVVEHTIPTNFVLWSTGIAMNPFTARVSSLLPNQVHKKAIEVDAHLRVNGAPLGDVYAIGDCATIETSLVSHLLELVEEACWTQDGKIDFDEWEIMVKRIKKKIPMASLHLDKVRALFDLYDSDADNKLNLNELAVLLQEIGNKITALPATAQVAAQQGKYLGHKLHLLAAKRDTLVANELPAGADEAVTGPFTYRHLGSLAYIGNAAVFDLGRLSFTGGLAAMYAWRSIYWSEQVSMRTRALLMIDWIVRGVWGRDLSRL</sequence>
<dbReference type="GO" id="GO:0003954">
    <property type="term" value="F:NADH dehydrogenase activity"/>
    <property type="evidence" value="ECO:0007669"/>
    <property type="project" value="InterPro"/>
</dbReference>
<dbReference type="EMBL" id="WHVB01000011">
    <property type="protein sequence ID" value="KAF8478492.1"/>
    <property type="molecule type" value="Genomic_DNA"/>
</dbReference>
<evidence type="ECO:0000256" key="4">
    <source>
        <dbReference type="ARBA" id="ARBA00022827"/>
    </source>
</evidence>
<dbReference type="GO" id="GO:0005743">
    <property type="term" value="C:mitochondrial inner membrane"/>
    <property type="evidence" value="ECO:0007669"/>
    <property type="project" value="UniProtKB-SubCell"/>
</dbReference>
<comment type="similarity">
    <text evidence="2">Belongs to the NADH dehydrogenase family.</text>
</comment>
<dbReference type="InterPro" id="IPR023753">
    <property type="entry name" value="FAD/NAD-binding_dom"/>
</dbReference>
<dbReference type="SUPFAM" id="SSF51905">
    <property type="entry name" value="FAD/NAD(P)-binding domain"/>
    <property type="match status" value="2"/>
</dbReference>
<evidence type="ECO:0000313" key="11">
    <source>
        <dbReference type="EMBL" id="KAF8478492.1"/>
    </source>
</evidence>
<gene>
    <name evidence="11" type="ORF">DFH94DRAFT_58300</name>
</gene>
<name>A0A9P5MTP0_9AGAM</name>
<dbReference type="Gene3D" id="3.50.50.100">
    <property type="match status" value="2"/>
</dbReference>
<dbReference type="PANTHER" id="PTHR43706">
    <property type="entry name" value="NADH DEHYDROGENASE"/>
    <property type="match status" value="1"/>
</dbReference>
<comment type="subcellular location">
    <subcellularLocation>
        <location evidence="1">Mitochondrion inner membrane</location>
        <topology evidence="1">Peripheral membrane protein</topology>
        <orientation evidence="1">Intermembrane side</orientation>
    </subcellularLocation>
</comment>
<dbReference type="InterPro" id="IPR045024">
    <property type="entry name" value="NDH-2"/>
</dbReference>
<feature type="domain" description="EF-hand" evidence="10">
    <location>
        <begin position="495"/>
        <end position="530"/>
    </location>
</feature>